<keyword evidence="1" id="KW-0175">Coiled coil</keyword>
<feature type="coiled-coil region" evidence="1">
    <location>
        <begin position="12"/>
        <end position="39"/>
    </location>
</feature>
<evidence type="ECO:0000256" key="1">
    <source>
        <dbReference type="SAM" id="Coils"/>
    </source>
</evidence>
<reference evidence="3" key="1">
    <citation type="journal article" date="2020" name="Nature">
        <title>Giant virus diversity and host interactions through global metagenomics.</title>
        <authorList>
            <person name="Schulz F."/>
            <person name="Roux S."/>
            <person name="Paez-Espino D."/>
            <person name="Jungbluth S."/>
            <person name="Walsh D.A."/>
            <person name="Denef V.J."/>
            <person name="McMahon K.D."/>
            <person name="Konstantinidis K.T."/>
            <person name="Eloe-Fadrosh E.A."/>
            <person name="Kyrpides N.C."/>
            <person name="Woyke T."/>
        </authorList>
    </citation>
    <scope>NUCLEOTIDE SEQUENCE</scope>
    <source>
        <strain evidence="3">GVMAG-M-3300014204-73</strain>
    </source>
</reference>
<proteinExistence type="predicted"/>
<name>A0A6C0BJT4_9ZZZZ</name>
<feature type="region of interest" description="Disordered" evidence="2">
    <location>
        <begin position="76"/>
        <end position="104"/>
    </location>
</feature>
<feature type="compositionally biased region" description="Pro residues" evidence="2">
    <location>
        <begin position="84"/>
        <end position="97"/>
    </location>
</feature>
<evidence type="ECO:0000313" key="3">
    <source>
        <dbReference type="EMBL" id="QHS92615.1"/>
    </source>
</evidence>
<sequence>MCDLLSHLFVERKSLSQQLHEHQKAVSQLKRQVDAVDCEIFQVCPHQWEIDRAVYSEHTEYVCRICGLGKFPSAYSRKHTSPIPSLPPPPPPTPATSPQPTQNA</sequence>
<accession>A0A6C0BJT4</accession>
<evidence type="ECO:0000256" key="2">
    <source>
        <dbReference type="SAM" id="MobiDB-lite"/>
    </source>
</evidence>
<dbReference type="EMBL" id="MN739183">
    <property type="protein sequence ID" value="QHS92615.1"/>
    <property type="molecule type" value="Genomic_DNA"/>
</dbReference>
<protein>
    <submittedName>
        <fullName evidence="3">Uncharacterized protein</fullName>
    </submittedName>
</protein>
<dbReference type="AlphaFoldDB" id="A0A6C0BJT4"/>
<organism evidence="3">
    <name type="scientific">viral metagenome</name>
    <dbReference type="NCBI Taxonomy" id="1070528"/>
    <lineage>
        <taxon>unclassified sequences</taxon>
        <taxon>metagenomes</taxon>
        <taxon>organismal metagenomes</taxon>
    </lineage>
</organism>